<feature type="transmembrane region" description="Helical" evidence="1">
    <location>
        <begin position="21"/>
        <end position="47"/>
    </location>
</feature>
<dbReference type="Proteomes" id="UP000546464">
    <property type="component" value="Unassembled WGS sequence"/>
</dbReference>
<feature type="transmembrane region" description="Helical" evidence="1">
    <location>
        <begin position="114"/>
        <end position="134"/>
    </location>
</feature>
<proteinExistence type="predicted"/>
<keyword evidence="3" id="KW-0482">Metalloprotease</keyword>
<dbReference type="Pfam" id="PF02517">
    <property type="entry name" value="Rce1-like"/>
    <property type="match status" value="1"/>
</dbReference>
<dbReference type="PANTHER" id="PTHR39430:SF1">
    <property type="entry name" value="PROTEASE"/>
    <property type="match status" value="1"/>
</dbReference>
<dbReference type="PANTHER" id="PTHR39430">
    <property type="entry name" value="MEMBRANE-ASSOCIATED PROTEASE-RELATED"/>
    <property type="match status" value="1"/>
</dbReference>
<feature type="transmembrane region" description="Helical" evidence="1">
    <location>
        <begin position="80"/>
        <end position="102"/>
    </location>
</feature>
<feature type="domain" description="CAAX prenyl protease 2/Lysostaphin resistance protein A-like" evidence="2">
    <location>
        <begin position="153"/>
        <end position="268"/>
    </location>
</feature>
<name>A0A842HBX5_9BACT</name>
<keyword evidence="1" id="KW-1133">Transmembrane helix</keyword>
<dbReference type="InterPro" id="IPR003675">
    <property type="entry name" value="Rce1/LyrA-like_dom"/>
</dbReference>
<keyword evidence="3" id="KW-0645">Protease</keyword>
<evidence type="ECO:0000313" key="3">
    <source>
        <dbReference type="EMBL" id="MBC2593117.1"/>
    </source>
</evidence>
<keyword evidence="1" id="KW-0812">Transmembrane</keyword>
<evidence type="ECO:0000256" key="1">
    <source>
        <dbReference type="SAM" id="Phobius"/>
    </source>
</evidence>
<evidence type="ECO:0000313" key="4">
    <source>
        <dbReference type="Proteomes" id="UP000546464"/>
    </source>
</evidence>
<feature type="transmembrane region" description="Helical" evidence="1">
    <location>
        <begin position="293"/>
        <end position="313"/>
    </location>
</feature>
<dbReference type="GO" id="GO:0006508">
    <property type="term" value="P:proteolysis"/>
    <property type="evidence" value="ECO:0007669"/>
    <property type="project" value="UniProtKB-KW"/>
</dbReference>
<evidence type="ECO:0000259" key="2">
    <source>
        <dbReference type="Pfam" id="PF02517"/>
    </source>
</evidence>
<comment type="caution">
    <text evidence="3">The sequence shown here is derived from an EMBL/GenBank/DDBJ whole genome shotgun (WGS) entry which is preliminary data.</text>
</comment>
<gene>
    <name evidence="3" type="ORF">H5P28_02470</name>
</gene>
<feature type="transmembrane region" description="Helical" evidence="1">
    <location>
        <begin position="178"/>
        <end position="200"/>
    </location>
</feature>
<organism evidence="3 4">
    <name type="scientific">Ruficoccus amylovorans</name>
    <dbReference type="NCBI Taxonomy" id="1804625"/>
    <lineage>
        <taxon>Bacteria</taxon>
        <taxon>Pseudomonadati</taxon>
        <taxon>Verrucomicrobiota</taxon>
        <taxon>Opitutia</taxon>
        <taxon>Puniceicoccales</taxon>
        <taxon>Cerasicoccaceae</taxon>
        <taxon>Ruficoccus</taxon>
    </lineage>
</organism>
<keyword evidence="4" id="KW-1185">Reference proteome</keyword>
<dbReference type="RefSeq" id="WP_185674114.1">
    <property type="nucleotide sequence ID" value="NZ_JACHVB010000012.1"/>
</dbReference>
<feature type="transmembrane region" description="Helical" evidence="1">
    <location>
        <begin position="146"/>
        <end position="166"/>
    </location>
</feature>
<dbReference type="GO" id="GO:0080120">
    <property type="term" value="P:CAAX-box protein maturation"/>
    <property type="evidence" value="ECO:0007669"/>
    <property type="project" value="UniProtKB-ARBA"/>
</dbReference>
<dbReference type="EMBL" id="JACHVB010000012">
    <property type="protein sequence ID" value="MBC2593117.1"/>
    <property type="molecule type" value="Genomic_DNA"/>
</dbReference>
<keyword evidence="3" id="KW-0378">Hydrolase</keyword>
<protein>
    <submittedName>
        <fullName evidence="3">CPBP family intramembrane metalloprotease</fullName>
    </submittedName>
</protein>
<accession>A0A842HBX5</accession>
<keyword evidence="1" id="KW-0472">Membrane</keyword>
<sequence length="326" mass="36806">MQRERPFILFGLDEDRTSWKGVLALVFIFFGAMLFAAVASPLLYFAVKAWASSSPDTIPGWLSSRMAPEDFPRYFDRVRWLPVVLLLPWLFRWTGLFSFRRLGYRNPARAPLPLLRWWLAGMAMLAIVALIQWVTVGLTLSEQFSAGYLLEKLALGIVAGLVVALLEEMLFRGLILRLFYTALRPGPAVALAALFFAYVHFKHVSWPPGQEVHWWSGFDVCWRVALGIVLEPEWLKFLNLFATGVFLNLLFLRGGTLWPCVGVHAGWVCFRAVYTKFVEVPASDLKWLWGTQAMVDGLLPVILLTGLCAWAVLAPRKKLSADTLSA</sequence>
<reference evidence="3 4" key="1">
    <citation type="submission" date="2020-07" db="EMBL/GenBank/DDBJ databases">
        <authorList>
            <person name="Feng X."/>
        </authorList>
    </citation>
    <scope>NUCLEOTIDE SEQUENCE [LARGE SCALE GENOMIC DNA]</scope>
    <source>
        <strain evidence="3 4">JCM31066</strain>
    </source>
</reference>
<dbReference type="GO" id="GO:0008237">
    <property type="term" value="F:metallopeptidase activity"/>
    <property type="evidence" value="ECO:0007669"/>
    <property type="project" value="UniProtKB-KW"/>
</dbReference>
<dbReference type="AlphaFoldDB" id="A0A842HBX5"/>
<dbReference type="GO" id="GO:0004175">
    <property type="term" value="F:endopeptidase activity"/>
    <property type="evidence" value="ECO:0007669"/>
    <property type="project" value="UniProtKB-ARBA"/>
</dbReference>